<evidence type="ECO:0000313" key="3">
    <source>
        <dbReference type="Proteomes" id="UP001054945"/>
    </source>
</evidence>
<feature type="region of interest" description="Disordered" evidence="1">
    <location>
        <begin position="1"/>
        <end position="34"/>
    </location>
</feature>
<protein>
    <submittedName>
        <fullName evidence="2">Uncharacterized protein</fullName>
    </submittedName>
</protein>
<evidence type="ECO:0000313" key="2">
    <source>
        <dbReference type="EMBL" id="GIX81545.1"/>
    </source>
</evidence>
<feature type="compositionally biased region" description="Basic and acidic residues" evidence="1">
    <location>
        <begin position="14"/>
        <end position="23"/>
    </location>
</feature>
<accession>A0AAV4NCL0</accession>
<dbReference type="EMBL" id="BPLR01020687">
    <property type="protein sequence ID" value="GIX81545.1"/>
    <property type="molecule type" value="Genomic_DNA"/>
</dbReference>
<comment type="caution">
    <text evidence="2">The sequence shown here is derived from an EMBL/GenBank/DDBJ whole genome shotgun (WGS) entry which is preliminary data.</text>
</comment>
<gene>
    <name evidence="2" type="ORF">CEXT_227111</name>
</gene>
<reference evidence="2 3" key="1">
    <citation type="submission" date="2021-06" db="EMBL/GenBank/DDBJ databases">
        <title>Caerostris extrusa draft genome.</title>
        <authorList>
            <person name="Kono N."/>
            <person name="Arakawa K."/>
        </authorList>
    </citation>
    <scope>NUCLEOTIDE SEQUENCE [LARGE SCALE GENOMIC DNA]</scope>
</reference>
<sequence>MINSPAGDPWQGRGTEEDSHEPWQRGTWGRSPPHCENGAKMSIVRLFWYLKQLVLLPRLLTFSVLGWICLPEQVSLFLCVHNGSMFSLIEGQIKEFSIFGSKRVFFPFSKMHPGSEWPSG</sequence>
<evidence type="ECO:0000256" key="1">
    <source>
        <dbReference type="SAM" id="MobiDB-lite"/>
    </source>
</evidence>
<name>A0AAV4NCL0_CAEEX</name>
<keyword evidence="3" id="KW-1185">Reference proteome</keyword>
<proteinExistence type="predicted"/>
<organism evidence="2 3">
    <name type="scientific">Caerostris extrusa</name>
    <name type="common">Bark spider</name>
    <name type="synonym">Caerostris bankana</name>
    <dbReference type="NCBI Taxonomy" id="172846"/>
    <lineage>
        <taxon>Eukaryota</taxon>
        <taxon>Metazoa</taxon>
        <taxon>Ecdysozoa</taxon>
        <taxon>Arthropoda</taxon>
        <taxon>Chelicerata</taxon>
        <taxon>Arachnida</taxon>
        <taxon>Araneae</taxon>
        <taxon>Araneomorphae</taxon>
        <taxon>Entelegynae</taxon>
        <taxon>Araneoidea</taxon>
        <taxon>Araneidae</taxon>
        <taxon>Caerostris</taxon>
    </lineage>
</organism>
<dbReference type="Proteomes" id="UP001054945">
    <property type="component" value="Unassembled WGS sequence"/>
</dbReference>
<dbReference type="AlphaFoldDB" id="A0AAV4NCL0"/>